<organism evidence="1">
    <name type="scientific">marine metagenome</name>
    <dbReference type="NCBI Taxonomy" id="408172"/>
    <lineage>
        <taxon>unclassified sequences</taxon>
        <taxon>metagenomes</taxon>
        <taxon>ecological metagenomes</taxon>
    </lineage>
</organism>
<name>A0A382NSU9_9ZZZZ</name>
<dbReference type="AlphaFoldDB" id="A0A382NSU9"/>
<feature type="non-terminal residue" evidence="1">
    <location>
        <position position="50"/>
    </location>
</feature>
<accession>A0A382NSU9</accession>
<gene>
    <name evidence="1" type="ORF">METZ01_LOCUS317117</name>
</gene>
<reference evidence="1" key="1">
    <citation type="submission" date="2018-05" db="EMBL/GenBank/DDBJ databases">
        <authorList>
            <person name="Lanie J.A."/>
            <person name="Ng W.-L."/>
            <person name="Kazmierczak K.M."/>
            <person name="Andrzejewski T.M."/>
            <person name="Davidsen T.M."/>
            <person name="Wayne K.J."/>
            <person name="Tettelin H."/>
            <person name="Glass J.I."/>
            <person name="Rusch D."/>
            <person name="Podicherti R."/>
            <person name="Tsui H.-C.T."/>
            <person name="Winkler M.E."/>
        </authorList>
    </citation>
    <scope>NUCLEOTIDE SEQUENCE</scope>
</reference>
<sequence>MGIFSKMFGGGLPETKYDIIKRFAKIRMEKLKKTDSEFAFQAKFSGMDDI</sequence>
<protein>
    <submittedName>
        <fullName evidence="1">Uncharacterized protein</fullName>
    </submittedName>
</protein>
<evidence type="ECO:0000313" key="1">
    <source>
        <dbReference type="EMBL" id="SVC64263.1"/>
    </source>
</evidence>
<dbReference type="EMBL" id="UINC01102549">
    <property type="protein sequence ID" value="SVC64263.1"/>
    <property type="molecule type" value="Genomic_DNA"/>
</dbReference>
<proteinExistence type="predicted"/>